<accession>C1GZF1</accession>
<reference evidence="1 2" key="1">
    <citation type="journal article" date="2011" name="PLoS Genet.">
        <title>Comparative genomic analysis of human fungal pathogens causing paracoccidioidomycosis.</title>
        <authorList>
            <person name="Desjardins C.A."/>
            <person name="Champion M.D."/>
            <person name="Holder J.W."/>
            <person name="Muszewska A."/>
            <person name="Goldberg J."/>
            <person name="Bailao A.M."/>
            <person name="Brigido M.M."/>
            <person name="Ferreira M.E."/>
            <person name="Garcia A.M."/>
            <person name="Grynberg M."/>
            <person name="Gujja S."/>
            <person name="Heiman D.I."/>
            <person name="Henn M.R."/>
            <person name="Kodira C.D."/>
            <person name="Leon-Narvaez H."/>
            <person name="Longo L.V."/>
            <person name="Ma L.J."/>
            <person name="Malavazi I."/>
            <person name="Matsuo A.L."/>
            <person name="Morais F.V."/>
            <person name="Pereira M."/>
            <person name="Rodriguez-Brito S."/>
            <person name="Sakthikumar S."/>
            <person name="Salem-Izacc S.M."/>
            <person name="Sykes S.M."/>
            <person name="Teixeira M.M."/>
            <person name="Vallejo M.C."/>
            <person name="Walter M.E."/>
            <person name="Yandava C."/>
            <person name="Young S."/>
            <person name="Zeng Q."/>
            <person name="Zucker J."/>
            <person name="Felipe M.S."/>
            <person name="Goldman G.H."/>
            <person name="Haas B.J."/>
            <person name="McEwen J.G."/>
            <person name="Nino-Vega G."/>
            <person name="Puccia R."/>
            <person name="San-Blas G."/>
            <person name="Soares C.M."/>
            <person name="Birren B.W."/>
            <person name="Cuomo C.A."/>
        </authorList>
    </citation>
    <scope>NUCLEOTIDE SEQUENCE [LARGE SCALE GENOMIC DNA]</scope>
    <source>
        <strain evidence="2">ATCC MYA-826 / Pb01</strain>
    </source>
</reference>
<evidence type="ECO:0000313" key="1">
    <source>
        <dbReference type="EMBL" id="EEH41974.2"/>
    </source>
</evidence>
<proteinExistence type="predicted"/>
<sequence>MGKNDLLIQDPRASVVKAIAKESSPRQELKDPFSVLDENISAFENPNGTEPQVATRVLLVRGTLIHRYVSRKVAARPWAIFTALFQGCTAGGGEKRRLHFVSWLFGAGGRQSPGHVASSLGRLVSINLANLFQHSTETSLISIRRTIVPRP</sequence>
<dbReference type="AlphaFoldDB" id="C1GZF1"/>
<dbReference type="RefSeq" id="XP_015702186.1">
    <property type="nucleotide sequence ID" value="XM_015845097.1"/>
</dbReference>
<evidence type="ECO:0000313" key="2">
    <source>
        <dbReference type="Proteomes" id="UP000002059"/>
    </source>
</evidence>
<gene>
    <name evidence="1" type="ORF">PAAG_03895</name>
</gene>
<protein>
    <submittedName>
        <fullName evidence="1">Uncharacterized protein</fullName>
    </submittedName>
</protein>
<dbReference type="HOGENOM" id="CLU_1732042_0_0_1"/>
<name>C1GZF1_PARBA</name>
<dbReference type="VEuPathDB" id="FungiDB:PAAG_03895"/>
<keyword evidence="2" id="KW-1185">Reference proteome</keyword>
<organism evidence="1 2">
    <name type="scientific">Paracoccidioides lutzii (strain ATCC MYA-826 / Pb01)</name>
    <name type="common">Paracoccidioides brasiliensis</name>
    <dbReference type="NCBI Taxonomy" id="502779"/>
    <lineage>
        <taxon>Eukaryota</taxon>
        <taxon>Fungi</taxon>
        <taxon>Dikarya</taxon>
        <taxon>Ascomycota</taxon>
        <taxon>Pezizomycotina</taxon>
        <taxon>Eurotiomycetes</taxon>
        <taxon>Eurotiomycetidae</taxon>
        <taxon>Onygenales</taxon>
        <taxon>Ajellomycetaceae</taxon>
        <taxon>Paracoccidioides</taxon>
    </lineage>
</organism>
<dbReference type="Proteomes" id="UP000002059">
    <property type="component" value="Partially assembled WGS sequence"/>
</dbReference>
<dbReference type="GeneID" id="9097502"/>
<dbReference type="EMBL" id="KN294000">
    <property type="protein sequence ID" value="EEH41974.2"/>
    <property type="molecule type" value="Genomic_DNA"/>
</dbReference>
<dbReference type="KEGG" id="pbl:PAAG_03895"/>